<feature type="transmembrane region" description="Helical" evidence="5">
    <location>
        <begin position="290"/>
        <end position="307"/>
    </location>
</feature>
<dbReference type="InterPro" id="IPR020846">
    <property type="entry name" value="MFS_dom"/>
</dbReference>
<evidence type="ECO:0000313" key="8">
    <source>
        <dbReference type="Proteomes" id="UP000326565"/>
    </source>
</evidence>
<feature type="transmembrane region" description="Helical" evidence="5">
    <location>
        <begin position="395"/>
        <end position="414"/>
    </location>
</feature>
<dbReference type="InterPro" id="IPR011701">
    <property type="entry name" value="MFS"/>
</dbReference>
<evidence type="ECO:0000256" key="2">
    <source>
        <dbReference type="ARBA" id="ARBA00022692"/>
    </source>
</evidence>
<dbReference type="PROSITE" id="PS50850">
    <property type="entry name" value="MFS"/>
    <property type="match status" value="1"/>
</dbReference>
<feature type="transmembrane region" description="Helical" evidence="5">
    <location>
        <begin position="100"/>
        <end position="121"/>
    </location>
</feature>
<dbReference type="PANTHER" id="PTHR23501">
    <property type="entry name" value="MAJOR FACILITATOR SUPERFAMILY"/>
    <property type="match status" value="1"/>
</dbReference>
<name>A0A5N5XDN2_9EURO</name>
<accession>A0A5N5XDN2</accession>
<evidence type="ECO:0000256" key="1">
    <source>
        <dbReference type="ARBA" id="ARBA00004141"/>
    </source>
</evidence>
<dbReference type="GO" id="GO:0022857">
    <property type="term" value="F:transmembrane transporter activity"/>
    <property type="evidence" value="ECO:0007669"/>
    <property type="project" value="InterPro"/>
</dbReference>
<feature type="transmembrane region" description="Helical" evidence="5">
    <location>
        <begin position="258"/>
        <end position="278"/>
    </location>
</feature>
<keyword evidence="4 5" id="KW-0472">Membrane</keyword>
<dbReference type="GO" id="GO:0005886">
    <property type="term" value="C:plasma membrane"/>
    <property type="evidence" value="ECO:0007669"/>
    <property type="project" value="TreeGrafter"/>
</dbReference>
<feature type="transmembrane region" description="Helical" evidence="5">
    <location>
        <begin position="531"/>
        <end position="550"/>
    </location>
</feature>
<feature type="transmembrane region" description="Helical" evidence="5">
    <location>
        <begin position="361"/>
        <end position="383"/>
    </location>
</feature>
<evidence type="ECO:0000256" key="4">
    <source>
        <dbReference type="ARBA" id="ARBA00023136"/>
    </source>
</evidence>
<comment type="subcellular location">
    <subcellularLocation>
        <location evidence="1">Membrane</location>
        <topology evidence="1">Multi-pass membrane protein</topology>
    </subcellularLocation>
</comment>
<reference evidence="7 8" key="1">
    <citation type="submission" date="2019-04" db="EMBL/GenBank/DDBJ databases">
        <title>Friends and foes A comparative genomics study of 23 Aspergillus species from section Flavi.</title>
        <authorList>
            <consortium name="DOE Joint Genome Institute"/>
            <person name="Kjaerbolling I."/>
            <person name="Vesth T."/>
            <person name="Frisvad J.C."/>
            <person name="Nybo J.L."/>
            <person name="Theobald S."/>
            <person name="Kildgaard S."/>
            <person name="Isbrandt T."/>
            <person name="Kuo A."/>
            <person name="Sato A."/>
            <person name="Lyhne E.K."/>
            <person name="Kogle M.E."/>
            <person name="Wiebenga A."/>
            <person name="Kun R.S."/>
            <person name="Lubbers R.J."/>
            <person name="Makela M.R."/>
            <person name="Barry K."/>
            <person name="Chovatia M."/>
            <person name="Clum A."/>
            <person name="Daum C."/>
            <person name="Haridas S."/>
            <person name="He G."/>
            <person name="LaButti K."/>
            <person name="Lipzen A."/>
            <person name="Mondo S."/>
            <person name="Riley R."/>
            <person name="Salamov A."/>
            <person name="Simmons B.A."/>
            <person name="Magnuson J.K."/>
            <person name="Henrissat B."/>
            <person name="Mortensen U.H."/>
            <person name="Larsen T.O."/>
            <person name="Devries R.P."/>
            <person name="Grigoriev I.V."/>
            <person name="Machida M."/>
            <person name="Baker S.E."/>
            <person name="Andersen M.R."/>
        </authorList>
    </citation>
    <scope>NUCLEOTIDE SEQUENCE [LARGE SCALE GENOMIC DNA]</scope>
    <source>
        <strain evidence="7 8">CBS 151.66</strain>
    </source>
</reference>
<evidence type="ECO:0000256" key="5">
    <source>
        <dbReference type="SAM" id="Phobius"/>
    </source>
</evidence>
<sequence>MGVESINVYHTDNGSSPKMYPETSQQCLINNHATDFAEATQYTYREDSRRRLEWTPGVKEWLVMTCISILVMMDAFNMTVVIPLISAFSNTFQQPFESTLWINTCYLIGNASGQALLAMLAEVLGHGPILLGSAVLATTGTGICGGSVSLSVLVAGRFIQGIGGGGVMGVSLLVIADLIPKSHLVQFSNYVFRAQVIGLIIGSIAGGVYHDYTTWIWAFYSSFVFCAMGLLVVPFALDLRGDGRDSKGTPTSKFRTMDWIGAFLTLFGMGSLLTGISWGGTHFAWNGWETLVPISVGGVLILILVLYETKWAMQPMFSSMVFQDLSSAMLQAGGFLHGFIISSHLHCLPLYLIFVKCINNALTGLSTAALTGLAFPILIIAGTEQLFRRPYLPTWIIRAGWVFTVASTGSFIILDTSTPTPGWIFIFLAAGMGYAFLILGYNHSIHVNFFRFYPAQENDERGKVSSTPILIYSILRTWGMCIAIPISGTILSSYLSTVGIPDLSIGYAAHLTRGAYLTQEAMDAYVNALQVLWAGYTGVTALGGISSLFIRSPGGI</sequence>
<feature type="transmembrane region" description="Helical" evidence="5">
    <location>
        <begin position="469"/>
        <end position="495"/>
    </location>
</feature>
<keyword evidence="2 5" id="KW-0812">Transmembrane</keyword>
<keyword evidence="8" id="KW-1185">Reference proteome</keyword>
<dbReference type="EMBL" id="ML732155">
    <property type="protein sequence ID" value="KAB8078849.1"/>
    <property type="molecule type" value="Genomic_DNA"/>
</dbReference>
<dbReference type="OrthoDB" id="2351791at2759"/>
<feature type="transmembrane region" description="Helical" evidence="5">
    <location>
        <begin position="328"/>
        <end position="355"/>
    </location>
</feature>
<feature type="transmembrane region" description="Helical" evidence="5">
    <location>
        <begin position="190"/>
        <end position="209"/>
    </location>
</feature>
<feature type="transmembrane region" description="Helical" evidence="5">
    <location>
        <begin position="61"/>
        <end position="88"/>
    </location>
</feature>
<evidence type="ECO:0000256" key="3">
    <source>
        <dbReference type="ARBA" id="ARBA00022989"/>
    </source>
</evidence>
<gene>
    <name evidence="7" type="ORF">BDV29DRAFT_152486</name>
</gene>
<dbReference type="PANTHER" id="PTHR23501:SF149">
    <property type="entry name" value="MULTIDRUG TRANSPORTER, PUTATIVE (AFU_ORTHOLOGUE AFUA_5G10430)-RELATED"/>
    <property type="match status" value="1"/>
</dbReference>
<feature type="transmembrane region" description="Helical" evidence="5">
    <location>
        <begin position="158"/>
        <end position="178"/>
    </location>
</feature>
<proteinExistence type="predicted"/>
<dbReference type="SUPFAM" id="SSF103473">
    <property type="entry name" value="MFS general substrate transporter"/>
    <property type="match status" value="1"/>
</dbReference>
<organism evidence="7 8">
    <name type="scientific">Aspergillus leporis</name>
    <dbReference type="NCBI Taxonomy" id="41062"/>
    <lineage>
        <taxon>Eukaryota</taxon>
        <taxon>Fungi</taxon>
        <taxon>Dikarya</taxon>
        <taxon>Ascomycota</taxon>
        <taxon>Pezizomycotina</taxon>
        <taxon>Eurotiomycetes</taxon>
        <taxon>Eurotiomycetidae</taxon>
        <taxon>Eurotiales</taxon>
        <taxon>Aspergillaceae</taxon>
        <taxon>Aspergillus</taxon>
        <taxon>Aspergillus subgen. Circumdati</taxon>
    </lineage>
</organism>
<keyword evidence="3 5" id="KW-1133">Transmembrane helix</keyword>
<feature type="domain" description="Major facilitator superfamily (MFS) profile" evidence="6">
    <location>
        <begin position="63"/>
        <end position="555"/>
    </location>
</feature>
<evidence type="ECO:0000313" key="7">
    <source>
        <dbReference type="EMBL" id="KAB8078849.1"/>
    </source>
</evidence>
<dbReference type="Gene3D" id="1.20.1250.20">
    <property type="entry name" value="MFS general substrate transporter like domains"/>
    <property type="match status" value="1"/>
</dbReference>
<feature type="transmembrane region" description="Helical" evidence="5">
    <location>
        <begin position="215"/>
        <end position="237"/>
    </location>
</feature>
<feature type="transmembrane region" description="Helical" evidence="5">
    <location>
        <begin position="128"/>
        <end position="152"/>
    </location>
</feature>
<dbReference type="AlphaFoldDB" id="A0A5N5XDN2"/>
<dbReference type="InterPro" id="IPR036259">
    <property type="entry name" value="MFS_trans_sf"/>
</dbReference>
<protein>
    <submittedName>
        <fullName evidence="7">Major facilitator superfamily domain-containing protein</fullName>
    </submittedName>
</protein>
<dbReference type="Pfam" id="PF07690">
    <property type="entry name" value="MFS_1"/>
    <property type="match status" value="1"/>
</dbReference>
<dbReference type="Proteomes" id="UP000326565">
    <property type="component" value="Unassembled WGS sequence"/>
</dbReference>
<evidence type="ECO:0000259" key="6">
    <source>
        <dbReference type="PROSITE" id="PS50850"/>
    </source>
</evidence>
<feature type="transmembrane region" description="Helical" evidence="5">
    <location>
        <begin position="420"/>
        <end position="441"/>
    </location>
</feature>